<protein>
    <submittedName>
        <fullName evidence="1">Uncharacterized protein</fullName>
    </submittedName>
</protein>
<dbReference type="AlphaFoldDB" id="A0A9P7KDD8"/>
<keyword evidence="2" id="KW-1185">Reference proteome</keyword>
<evidence type="ECO:0000313" key="1">
    <source>
        <dbReference type="EMBL" id="KAG5644775.1"/>
    </source>
</evidence>
<gene>
    <name evidence="1" type="ORF">DXG03_007683</name>
</gene>
<sequence length="218" mass="23786">MPSPSFLSTVKSSPEEWYQVVSDMKMRAASMIIEPVYCHLFIPGGRVFGLTDKVSFHIQLTGALDSLQKLLMPQAVDAPAPAPWSSKKKIDKCPLHSKPKIKVHILRQYTVDSNGKRAIQDKIIGEGEIWEVPPAICEAAGAVHLDWEGELKIDGTVTIGGFVAGNVSVKDSVVLTVIPPTVDHQPSPFLSLQMSIPIRVVTDSYVEVTEYEPTAAVP</sequence>
<evidence type="ECO:0000313" key="2">
    <source>
        <dbReference type="Proteomes" id="UP000775547"/>
    </source>
</evidence>
<reference evidence="1" key="2">
    <citation type="submission" date="2021-10" db="EMBL/GenBank/DDBJ databases">
        <title>Phylogenomics reveals ancestral predisposition of the termite-cultivated fungus Termitomyces towards a domesticated lifestyle.</title>
        <authorList>
            <person name="Auxier B."/>
            <person name="Grum-Grzhimaylo A."/>
            <person name="Cardenas M.E."/>
            <person name="Lodge J.D."/>
            <person name="Laessoe T."/>
            <person name="Pedersen O."/>
            <person name="Smith M.E."/>
            <person name="Kuyper T.W."/>
            <person name="Franco-Molano E.A."/>
            <person name="Baroni T.J."/>
            <person name="Aanen D.K."/>
        </authorList>
    </citation>
    <scope>NUCLEOTIDE SEQUENCE</scope>
    <source>
        <strain evidence="1">AP01</strain>
        <tissue evidence="1">Mycelium</tissue>
    </source>
</reference>
<organism evidence="1 2">
    <name type="scientific">Asterophora parasitica</name>
    <dbReference type="NCBI Taxonomy" id="117018"/>
    <lineage>
        <taxon>Eukaryota</taxon>
        <taxon>Fungi</taxon>
        <taxon>Dikarya</taxon>
        <taxon>Basidiomycota</taxon>
        <taxon>Agaricomycotina</taxon>
        <taxon>Agaricomycetes</taxon>
        <taxon>Agaricomycetidae</taxon>
        <taxon>Agaricales</taxon>
        <taxon>Tricholomatineae</taxon>
        <taxon>Lyophyllaceae</taxon>
        <taxon>Asterophora</taxon>
    </lineage>
</organism>
<dbReference type="Proteomes" id="UP000775547">
    <property type="component" value="Unassembled WGS sequence"/>
</dbReference>
<dbReference type="EMBL" id="JABCKV010000059">
    <property type="protein sequence ID" value="KAG5644775.1"/>
    <property type="molecule type" value="Genomic_DNA"/>
</dbReference>
<comment type="caution">
    <text evidence="1">The sequence shown here is derived from an EMBL/GenBank/DDBJ whole genome shotgun (WGS) entry which is preliminary data.</text>
</comment>
<name>A0A9P7KDD8_9AGAR</name>
<reference evidence="1" key="1">
    <citation type="submission" date="2020-07" db="EMBL/GenBank/DDBJ databases">
        <authorList>
            <person name="Nieuwenhuis M."/>
            <person name="Van De Peppel L.J.J."/>
        </authorList>
    </citation>
    <scope>NUCLEOTIDE SEQUENCE</scope>
    <source>
        <strain evidence="1">AP01</strain>
        <tissue evidence="1">Mycelium</tissue>
    </source>
</reference>
<proteinExistence type="predicted"/>
<accession>A0A9P7KDD8</accession>
<dbReference type="OrthoDB" id="3252135at2759"/>